<protein>
    <submittedName>
        <fullName evidence="6">Probable transcription factor At1g11510</fullName>
    </submittedName>
</protein>
<evidence type="ECO:0000313" key="6">
    <source>
        <dbReference type="RefSeq" id="XP_010458551.1"/>
    </source>
</evidence>
<feature type="domain" description="Glabrous enhancer-binding protein-like C-terminal" evidence="4">
    <location>
        <begin position="309"/>
        <end position="375"/>
    </location>
</feature>
<feature type="compositionally biased region" description="Basic and acidic residues" evidence="2">
    <location>
        <begin position="99"/>
        <end position="131"/>
    </location>
</feature>
<dbReference type="RefSeq" id="XP_010458551.1">
    <property type="nucleotide sequence ID" value="XM_010460249.2"/>
</dbReference>
<dbReference type="Pfam" id="PF04504">
    <property type="entry name" value="GeBP-like_DBD"/>
    <property type="match status" value="1"/>
</dbReference>
<comment type="similarity">
    <text evidence="1">Belongs to the GeBP family.</text>
</comment>
<dbReference type="GeneID" id="104739792"/>
<evidence type="ECO:0000256" key="1">
    <source>
        <dbReference type="ARBA" id="ARBA00010820"/>
    </source>
</evidence>
<accession>A0ABM0VMS8</accession>
<organism evidence="5 6">
    <name type="scientific">Camelina sativa</name>
    <name type="common">False flax</name>
    <name type="synonym">Myagrum sativum</name>
    <dbReference type="NCBI Taxonomy" id="90675"/>
    <lineage>
        <taxon>Eukaryota</taxon>
        <taxon>Viridiplantae</taxon>
        <taxon>Streptophyta</taxon>
        <taxon>Embryophyta</taxon>
        <taxon>Tracheophyta</taxon>
        <taxon>Spermatophyta</taxon>
        <taxon>Magnoliopsida</taxon>
        <taxon>eudicotyledons</taxon>
        <taxon>Gunneridae</taxon>
        <taxon>Pentapetalae</taxon>
        <taxon>rosids</taxon>
        <taxon>malvids</taxon>
        <taxon>Brassicales</taxon>
        <taxon>Brassicaceae</taxon>
        <taxon>Camelineae</taxon>
        <taxon>Camelina</taxon>
    </lineage>
</organism>
<dbReference type="Pfam" id="PF22757">
    <property type="entry name" value="GeBP-like_C"/>
    <property type="match status" value="1"/>
</dbReference>
<evidence type="ECO:0000256" key="2">
    <source>
        <dbReference type="SAM" id="MobiDB-lite"/>
    </source>
</evidence>
<feature type="compositionally biased region" description="Acidic residues" evidence="2">
    <location>
        <begin position="39"/>
        <end position="48"/>
    </location>
</feature>
<feature type="region of interest" description="Disordered" evidence="2">
    <location>
        <begin position="1"/>
        <end position="148"/>
    </location>
</feature>
<reference evidence="5" key="1">
    <citation type="journal article" date="2014" name="Nat. Commun.">
        <title>The emerging biofuel crop Camelina sativa retains a highly undifferentiated hexaploid genome structure.</title>
        <authorList>
            <person name="Kagale S."/>
            <person name="Koh C."/>
            <person name="Nixon J."/>
            <person name="Bollina V."/>
            <person name="Clarke W.E."/>
            <person name="Tuteja R."/>
            <person name="Spillane C."/>
            <person name="Robinson S.J."/>
            <person name="Links M.G."/>
            <person name="Clarke C."/>
            <person name="Higgins E.E."/>
            <person name="Huebert T."/>
            <person name="Sharpe A.G."/>
            <person name="Parkin I.A."/>
        </authorList>
    </citation>
    <scope>NUCLEOTIDE SEQUENCE [LARGE SCALE GENOMIC DNA]</scope>
    <source>
        <strain evidence="5">cv. DH55</strain>
    </source>
</reference>
<dbReference type="InterPro" id="IPR007592">
    <property type="entry name" value="GEBP"/>
</dbReference>
<feature type="compositionally biased region" description="Acidic residues" evidence="2">
    <location>
        <begin position="18"/>
        <end position="32"/>
    </location>
</feature>
<reference evidence="6" key="2">
    <citation type="submission" date="2025-08" db="UniProtKB">
        <authorList>
            <consortium name="RefSeq"/>
        </authorList>
    </citation>
    <scope>IDENTIFICATION</scope>
    <source>
        <tissue evidence="6">Leaf</tissue>
    </source>
</reference>
<sequence length="382" mass="42119">MSSKRFNPLEDPPSASSSDDDEVDASLEEGDEIVGNSSSDEEYDDDDGLPSAPPMKNVLFLPAATGKLVSDSESVSGEETESDSEPRKKKDQFLTVKHVMTETKDSVVKDQDSKKVKTSEKSVGKRSRQTDEGGVSSTKRVKKSGGEETKKTYFQRVWTEDDEIAVLQGLMDYKNDTGVSPYDDTNGVYQLVKKSVSFDVSKIQFMEKLRSLKKKYENNVGKAKNGEEPSFAKPHDRKTFEFSKLVWGANGMALDSVVKPNGKSKKSSKSKKVESVKQVIDSSLPNGKNSEDEVTNKGGVSLLGVAEMDVFAKSSLVKSLARVGVDELAADQGLSLLASEDKKRIEEQWRALQVREFEFHSQKSGFIHEVVTKIGEAFRSNV</sequence>
<evidence type="ECO:0000259" key="3">
    <source>
        <dbReference type="Pfam" id="PF04504"/>
    </source>
</evidence>
<feature type="region of interest" description="Disordered" evidence="2">
    <location>
        <begin position="258"/>
        <end position="293"/>
    </location>
</feature>
<dbReference type="InterPro" id="IPR053932">
    <property type="entry name" value="GeBP-like_DBD"/>
</dbReference>
<dbReference type="PANTHER" id="PTHR31662">
    <property type="entry name" value="BNAANNG10740D PROTEIN-RELATED"/>
    <property type="match status" value="1"/>
</dbReference>
<keyword evidence="5" id="KW-1185">Reference proteome</keyword>
<proteinExistence type="inferred from homology"/>
<name>A0ABM0VMS8_CAMSA</name>
<dbReference type="PANTHER" id="PTHR31662:SF33">
    <property type="entry name" value="DNA-BINDING STOREKEEPER PROTEIN TRANSCRIPTIONAL REGULATOR-LIKE PROTEIN"/>
    <property type="match status" value="1"/>
</dbReference>
<evidence type="ECO:0000259" key="4">
    <source>
        <dbReference type="Pfam" id="PF22757"/>
    </source>
</evidence>
<gene>
    <name evidence="6" type="primary">LOC104739792</name>
</gene>
<dbReference type="InterPro" id="IPR053933">
    <property type="entry name" value="GeBP-like_C"/>
</dbReference>
<feature type="domain" description="Glabrous enhancer-binding protein-like DBD" evidence="3">
    <location>
        <begin position="154"/>
        <end position="248"/>
    </location>
</feature>
<dbReference type="Proteomes" id="UP000694864">
    <property type="component" value="Chromosome 14"/>
</dbReference>
<evidence type="ECO:0000313" key="5">
    <source>
        <dbReference type="Proteomes" id="UP000694864"/>
    </source>
</evidence>